<feature type="compositionally biased region" description="Polar residues" evidence="1">
    <location>
        <begin position="136"/>
        <end position="162"/>
    </location>
</feature>
<feature type="compositionally biased region" description="Low complexity" evidence="1">
    <location>
        <begin position="172"/>
        <end position="194"/>
    </location>
</feature>
<dbReference type="RefSeq" id="XP_044568909.1">
    <property type="nucleotide sequence ID" value="XM_044711111.1"/>
</dbReference>
<dbReference type="AlphaFoldDB" id="A0A6A5C8V9"/>
<comment type="caution">
    <text evidence="2">The sequence shown here is derived from an EMBL/GenBank/DDBJ whole genome shotgun (WGS) entry which is preliminary data.</text>
</comment>
<dbReference type="VEuPathDB" id="AmoebaDB:NfTy_002660"/>
<dbReference type="OrthoDB" id="188352at2759"/>
<name>A0A6A5C8V9_NAEFO</name>
<dbReference type="VEuPathDB" id="AmoebaDB:NF0000350"/>
<dbReference type="PANTHER" id="PTHR33667:SF7">
    <property type="entry name" value="RIKEN CDNA 1810020O05 GENE"/>
    <property type="match status" value="1"/>
</dbReference>
<protein>
    <submittedName>
        <fullName evidence="2">Uncharacterized protein</fullName>
    </submittedName>
</protein>
<organism evidence="2 3">
    <name type="scientific">Naegleria fowleri</name>
    <name type="common">Brain eating amoeba</name>
    <dbReference type="NCBI Taxonomy" id="5763"/>
    <lineage>
        <taxon>Eukaryota</taxon>
        <taxon>Discoba</taxon>
        <taxon>Heterolobosea</taxon>
        <taxon>Tetramitia</taxon>
        <taxon>Eutetramitia</taxon>
        <taxon>Vahlkampfiidae</taxon>
        <taxon>Naegleria</taxon>
    </lineage>
</organism>
<gene>
    <name evidence="2" type="ORF">FDP41_007373</name>
</gene>
<feature type="compositionally biased region" description="Low complexity" evidence="1">
    <location>
        <begin position="31"/>
        <end position="41"/>
    </location>
</feature>
<feature type="region of interest" description="Disordered" evidence="1">
    <location>
        <begin position="1"/>
        <end position="51"/>
    </location>
</feature>
<dbReference type="EMBL" id="VFQX01000003">
    <property type="protein sequence ID" value="KAF0984196.1"/>
    <property type="molecule type" value="Genomic_DNA"/>
</dbReference>
<sequence length="630" mass="70006">MQQNGATSSVEGNNNSASTSPLPPPRKLTEAASSTSITSARGGAGGSNVMSEVGSTLGTTKDYSSLSAFNSFLNNSVFPLEDLNNVAQALKPPEKNNIPVSSSQKGPSVFSRFTKRINVRFKGKTFLEIPTYPFVNSDNETEQATSKSPTNAGTRSKPSSAQGKRGPPSRPSSSSKKTQQQNSNNTTTSSNTSQTEEDSIQKLWEHRFVYFLVSNFQANSGQTEMHHTLIESQDFLIEKEHCVVFETLQDLVYYESCPFVSFLIRREFDPSLPSSSVAEKKKNGLTNTNAQKKDATAINPPVSNLAKKDSAPLPPGLPTPSTTKKIQTAITASTPINEDELIESMIQDIKSAFGTNCEILHTFKTCTLPLFVNDKFGFTKSKYEQKHSNKYKNWSSLLCRSDTLNIGPTSLMDESFKSETLSSSRFSMTQVPTTHEASEILNHINVRIEVAEGTSILSEEVQNKLNPVLISISSLKDLPNEKYLADRCKPVSISFNIRGKTFRTNGYEHASFISLNYKRVIYLGSNSEMEMYREYFSRMPIVFEVHDRDPKEGVGKFFGKAEVSLKTMILNSRGREVSDNFQIQGVCMLPDEYEKAVKRLEEEKKRVAVVEEEKKAKASSKSPKKQKFQN</sequence>
<feature type="compositionally biased region" description="Polar residues" evidence="1">
    <location>
        <begin position="1"/>
        <end position="20"/>
    </location>
</feature>
<evidence type="ECO:0000313" key="2">
    <source>
        <dbReference type="EMBL" id="KAF0984196.1"/>
    </source>
</evidence>
<feature type="region of interest" description="Disordered" evidence="1">
    <location>
        <begin position="272"/>
        <end position="324"/>
    </location>
</feature>
<accession>A0A6A5C8V9</accession>
<feature type="region of interest" description="Disordered" evidence="1">
    <location>
        <begin position="611"/>
        <end position="630"/>
    </location>
</feature>
<dbReference type="Proteomes" id="UP000444721">
    <property type="component" value="Unassembled WGS sequence"/>
</dbReference>
<dbReference type="GeneID" id="68114591"/>
<dbReference type="PANTHER" id="PTHR33667">
    <property type="entry name" value="SI:DKEY-57N24.6"/>
    <property type="match status" value="1"/>
</dbReference>
<evidence type="ECO:0000313" key="3">
    <source>
        <dbReference type="Proteomes" id="UP000444721"/>
    </source>
</evidence>
<feature type="region of interest" description="Disordered" evidence="1">
    <location>
        <begin position="136"/>
        <end position="198"/>
    </location>
</feature>
<keyword evidence="3" id="KW-1185">Reference proteome</keyword>
<proteinExistence type="predicted"/>
<reference evidence="2 3" key="1">
    <citation type="journal article" date="2019" name="Sci. Rep.">
        <title>Nanopore sequencing improves the draft genome of the human pathogenic amoeba Naegleria fowleri.</title>
        <authorList>
            <person name="Liechti N."/>
            <person name="Schurch N."/>
            <person name="Bruggmann R."/>
            <person name="Wittwer M."/>
        </authorList>
    </citation>
    <scope>NUCLEOTIDE SEQUENCE [LARGE SCALE GENOMIC DNA]</scope>
    <source>
        <strain evidence="2 3">ATCC 30894</strain>
    </source>
</reference>
<dbReference type="VEuPathDB" id="AmoebaDB:FDP41_007373"/>
<evidence type="ECO:0000256" key="1">
    <source>
        <dbReference type="SAM" id="MobiDB-lite"/>
    </source>
</evidence>